<dbReference type="Pfam" id="PF13561">
    <property type="entry name" value="adh_short_C2"/>
    <property type="match status" value="1"/>
</dbReference>
<dbReference type="GO" id="GO:0008206">
    <property type="term" value="P:bile acid metabolic process"/>
    <property type="evidence" value="ECO:0007669"/>
    <property type="project" value="UniProtKB-ARBA"/>
</dbReference>
<dbReference type="GO" id="GO:0016491">
    <property type="term" value="F:oxidoreductase activity"/>
    <property type="evidence" value="ECO:0007669"/>
    <property type="project" value="UniProtKB-KW"/>
</dbReference>
<dbReference type="RefSeq" id="WP_184527818.1">
    <property type="nucleotide sequence ID" value="NZ_JACHGK010000012.1"/>
</dbReference>
<dbReference type="EMBL" id="JACHGK010000012">
    <property type="protein sequence ID" value="MBB6446640.1"/>
    <property type="molecule type" value="Genomic_DNA"/>
</dbReference>
<dbReference type="PRINTS" id="PR00080">
    <property type="entry name" value="SDRFAMILY"/>
</dbReference>
<evidence type="ECO:0000256" key="1">
    <source>
        <dbReference type="ARBA" id="ARBA00006484"/>
    </source>
</evidence>
<dbReference type="EC" id="1.1.1.-" evidence="3"/>
<dbReference type="NCBIfam" id="NF005559">
    <property type="entry name" value="PRK07231.1"/>
    <property type="match status" value="1"/>
</dbReference>
<organism evidence="3 4">
    <name type="scientific">Bacillus benzoevorans</name>
    <dbReference type="NCBI Taxonomy" id="1456"/>
    <lineage>
        <taxon>Bacteria</taxon>
        <taxon>Bacillati</taxon>
        <taxon>Bacillota</taxon>
        <taxon>Bacilli</taxon>
        <taxon>Bacillales</taxon>
        <taxon>Bacillaceae</taxon>
        <taxon>Bacillus</taxon>
    </lineage>
</organism>
<dbReference type="PANTHER" id="PTHR42879:SF2">
    <property type="entry name" value="3-OXOACYL-[ACYL-CARRIER-PROTEIN] REDUCTASE FABG"/>
    <property type="match status" value="1"/>
</dbReference>
<dbReference type="InterPro" id="IPR050259">
    <property type="entry name" value="SDR"/>
</dbReference>
<reference evidence="3 4" key="1">
    <citation type="submission" date="2020-08" db="EMBL/GenBank/DDBJ databases">
        <title>Genomic Encyclopedia of Type Strains, Phase IV (KMG-IV): sequencing the most valuable type-strain genomes for metagenomic binning, comparative biology and taxonomic classification.</title>
        <authorList>
            <person name="Goeker M."/>
        </authorList>
    </citation>
    <scope>NUCLEOTIDE SEQUENCE [LARGE SCALE GENOMIC DNA]</scope>
    <source>
        <strain evidence="3 4">DSM 5391</strain>
    </source>
</reference>
<name>A0A7X0HTM3_9BACI</name>
<dbReference type="PRINTS" id="PR00081">
    <property type="entry name" value="GDHRDH"/>
</dbReference>
<keyword evidence="2 3" id="KW-0560">Oxidoreductase</keyword>
<dbReference type="InterPro" id="IPR036291">
    <property type="entry name" value="NAD(P)-bd_dom_sf"/>
</dbReference>
<gene>
    <name evidence="3" type="ORF">HNR53_003300</name>
</gene>
<comment type="caution">
    <text evidence="3">The sequence shown here is derived from an EMBL/GenBank/DDBJ whole genome shotgun (WGS) entry which is preliminary data.</text>
</comment>
<sequence length="248" mass="26718">MRLDGKKMIVTGASQGIGKAIAIMSATYGADVCIIGRHLDKLQDTKEEIEKLGRKCAAIPADVTNYDAAKEMVKQAQEAIGKIGILVNNVGWDSIEHFVKNTTEFWDQVIDINYKSVIYCSRAVLDGMMENNSGKIINIASDAGRGGSCGETVYAGAKGAVISFTKSLAREVARYKINVNCICPGPTNTPMYLGQPEKIRESLQRIIPLKRVGEPEDVAGTVVFFASPLSDYITGQVISVSGGLTMYG</sequence>
<dbReference type="SUPFAM" id="SSF51735">
    <property type="entry name" value="NAD(P)-binding Rossmann-fold domains"/>
    <property type="match status" value="1"/>
</dbReference>
<dbReference type="PROSITE" id="PS00061">
    <property type="entry name" value="ADH_SHORT"/>
    <property type="match status" value="1"/>
</dbReference>
<dbReference type="FunFam" id="3.40.50.720:FF:000084">
    <property type="entry name" value="Short-chain dehydrogenase reductase"/>
    <property type="match status" value="1"/>
</dbReference>
<dbReference type="Proteomes" id="UP000531594">
    <property type="component" value="Unassembled WGS sequence"/>
</dbReference>
<keyword evidence="4" id="KW-1185">Reference proteome</keyword>
<accession>A0A7X0HTM3</accession>
<dbReference type="PANTHER" id="PTHR42879">
    <property type="entry name" value="3-OXOACYL-(ACYL-CARRIER-PROTEIN) REDUCTASE"/>
    <property type="match status" value="1"/>
</dbReference>
<dbReference type="InterPro" id="IPR020904">
    <property type="entry name" value="Sc_DH/Rdtase_CS"/>
</dbReference>
<dbReference type="Gene3D" id="3.40.50.720">
    <property type="entry name" value="NAD(P)-binding Rossmann-like Domain"/>
    <property type="match status" value="1"/>
</dbReference>
<dbReference type="AlphaFoldDB" id="A0A7X0HTM3"/>
<evidence type="ECO:0000313" key="3">
    <source>
        <dbReference type="EMBL" id="MBB6446640.1"/>
    </source>
</evidence>
<comment type="similarity">
    <text evidence="1">Belongs to the short-chain dehydrogenases/reductases (SDR) family.</text>
</comment>
<dbReference type="InterPro" id="IPR002347">
    <property type="entry name" value="SDR_fam"/>
</dbReference>
<proteinExistence type="inferred from homology"/>
<evidence type="ECO:0000313" key="4">
    <source>
        <dbReference type="Proteomes" id="UP000531594"/>
    </source>
</evidence>
<evidence type="ECO:0000256" key="2">
    <source>
        <dbReference type="ARBA" id="ARBA00023002"/>
    </source>
</evidence>
<protein>
    <submittedName>
        <fullName evidence="3">2-hydroxycyclohexanecarboxyl-CoA dehydrogenase</fullName>
        <ecNumber evidence="3">1.1.1.-</ecNumber>
    </submittedName>
</protein>